<dbReference type="SUPFAM" id="SSF56954">
    <property type="entry name" value="Outer membrane efflux proteins (OEP)"/>
    <property type="match status" value="1"/>
</dbReference>
<comment type="subcellular location">
    <subcellularLocation>
        <location evidence="2">Cell membrane</location>
        <topology evidence="2">Lipid-anchor</topology>
    </subcellularLocation>
</comment>
<protein>
    <submittedName>
        <fullName evidence="3">Efflux transporter outer membrane subunit</fullName>
    </submittedName>
</protein>
<keyword evidence="2" id="KW-0472">Membrane</keyword>
<dbReference type="GO" id="GO:0005886">
    <property type="term" value="C:plasma membrane"/>
    <property type="evidence" value="ECO:0007669"/>
    <property type="project" value="UniProtKB-SubCell"/>
</dbReference>
<dbReference type="Pfam" id="PF02321">
    <property type="entry name" value="OEP"/>
    <property type="match status" value="2"/>
</dbReference>
<sequence length="526" mass="57729">MAVTMETFSRYAKRGRKHVVLALTGMLLAGCMVGPDFERPEAPYLGSWSKGAGLEIDAKTGFTTRSEAVNNWWTLFKDPTLTALIEEAYRQNVVLEAAGARVYQARAQLGVAKGELFPQQQQAKGGVQSVRLSDNEPLVRDIQQFIPLDPEFTRYSTGFDAGWEIDLWGKIRRDVQSARANLLYQIASYDDALVTLTGDIAATYVTIRELQGLIALTRRNLALQKKSLDIAKVKLEGGTTTRLDVDEATAAYNSTLATLPGYQADLAQATNALSVLLSEPPGNVAPRLKKYSRLPRVPATVAVGVPADMLRRRPDIRAAEYLAAAQSGQIGVAKADLYPAFTISGAIGLKASDFKGLFNTRSFEGFINPSFSWNVLNYGRIQNNVRVQDAELQEALEQYKNTVLNAYAEVETALVAFVRSKQQTVYLSRSVAASKRAEGEVLVQYQDGTASYDRVLDAQRSLLDAEARLLAARADVLTNLIAVYKGLAGGWVPPNVKGFVNAKTRQQMENRTNWGELLEKPVLPAQ</sequence>
<keyword evidence="2" id="KW-0564">Palmitate</keyword>
<evidence type="ECO:0000313" key="4">
    <source>
        <dbReference type="Proteomes" id="UP001151234"/>
    </source>
</evidence>
<dbReference type="PANTHER" id="PTHR30203">
    <property type="entry name" value="OUTER MEMBRANE CATION EFFLUX PROTEIN"/>
    <property type="match status" value="1"/>
</dbReference>
<name>A0A9X3UMM6_9HYPH</name>
<gene>
    <name evidence="3" type="ORF">OQ273_22260</name>
</gene>
<keyword evidence="4" id="KW-1185">Reference proteome</keyword>
<evidence type="ECO:0000256" key="1">
    <source>
        <dbReference type="ARBA" id="ARBA00007613"/>
    </source>
</evidence>
<dbReference type="InterPro" id="IPR003423">
    <property type="entry name" value="OMP_efflux"/>
</dbReference>
<dbReference type="GO" id="GO:0015562">
    <property type="term" value="F:efflux transmembrane transporter activity"/>
    <property type="evidence" value="ECO:0007669"/>
    <property type="project" value="InterPro"/>
</dbReference>
<keyword evidence="2" id="KW-1134">Transmembrane beta strand</keyword>
<reference evidence="3" key="1">
    <citation type="submission" date="2022-11" db="EMBL/GenBank/DDBJ databases">
        <title>Draft genome sequence of Hoeflea poritis E7-10 and Hoeflea prorocentri PM5-8, separated from scleractinian coral Porites lutea and marine dinoflagellate.</title>
        <authorList>
            <person name="Zhang G."/>
            <person name="Wei Q."/>
            <person name="Cai L."/>
        </authorList>
    </citation>
    <scope>NUCLEOTIDE SEQUENCE</scope>
    <source>
        <strain evidence="3">PM5-8</strain>
    </source>
</reference>
<comment type="caution">
    <text evidence="3">The sequence shown here is derived from an EMBL/GenBank/DDBJ whole genome shotgun (WGS) entry which is preliminary data.</text>
</comment>
<dbReference type="Gene3D" id="1.20.1600.10">
    <property type="entry name" value="Outer membrane efflux proteins (OEP)"/>
    <property type="match status" value="1"/>
</dbReference>
<keyword evidence="2" id="KW-0449">Lipoprotein</keyword>
<evidence type="ECO:0000256" key="2">
    <source>
        <dbReference type="RuleBase" id="RU362097"/>
    </source>
</evidence>
<evidence type="ECO:0000313" key="3">
    <source>
        <dbReference type="EMBL" id="MDA5401313.1"/>
    </source>
</evidence>
<keyword evidence="2" id="KW-0812">Transmembrane</keyword>
<dbReference type="InterPro" id="IPR010131">
    <property type="entry name" value="MdtP/NodT-like"/>
</dbReference>
<dbReference type="AlphaFoldDB" id="A0A9X3UMM6"/>
<comment type="similarity">
    <text evidence="1 2">Belongs to the outer membrane factor (OMF) (TC 1.B.17) family.</text>
</comment>
<dbReference type="Gene3D" id="2.20.200.10">
    <property type="entry name" value="Outer membrane efflux proteins (OEP)"/>
    <property type="match status" value="1"/>
</dbReference>
<dbReference type="Proteomes" id="UP001151234">
    <property type="component" value="Unassembled WGS sequence"/>
</dbReference>
<organism evidence="3 4">
    <name type="scientific">Hoeflea prorocentri</name>
    <dbReference type="NCBI Taxonomy" id="1922333"/>
    <lineage>
        <taxon>Bacteria</taxon>
        <taxon>Pseudomonadati</taxon>
        <taxon>Pseudomonadota</taxon>
        <taxon>Alphaproteobacteria</taxon>
        <taxon>Hyphomicrobiales</taxon>
        <taxon>Rhizobiaceae</taxon>
        <taxon>Hoeflea</taxon>
    </lineage>
</organism>
<dbReference type="EMBL" id="JAPJZI010000002">
    <property type="protein sequence ID" value="MDA5401313.1"/>
    <property type="molecule type" value="Genomic_DNA"/>
</dbReference>
<dbReference type="RefSeq" id="WP_267993304.1">
    <property type="nucleotide sequence ID" value="NZ_JAPJZI010000002.1"/>
</dbReference>
<accession>A0A9X3UMM6</accession>
<dbReference type="NCBIfam" id="TIGR01845">
    <property type="entry name" value="outer_NodT"/>
    <property type="match status" value="1"/>
</dbReference>
<proteinExistence type="inferred from homology"/>